<dbReference type="EMBL" id="BDJK01000055">
    <property type="protein sequence ID" value="GAV23481.1"/>
    <property type="molecule type" value="Genomic_DNA"/>
</dbReference>
<reference evidence="2" key="1">
    <citation type="submission" date="2016-12" db="EMBL/GenBank/DDBJ databases">
        <title>Draft Genome Sequences od Carboxydothermus pertinax and islandicus, Hydrogenogenic Carboxydotrophic Bacteria.</title>
        <authorList>
            <person name="Fukuyama Y."/>
            <person name="Ohmae K."/>
            <person name="Yoneda Y."/>
            <person name="Yoshida T."/>
            <person name="Sako Y."/>
        </authorList>
    </citation>
    <scope>NUCLEOTIDE SEQUENCE [LARGE SCALE GENOMIC DNA]</scope>
    <source>
        <strain evidence="2">Ug1</strain>
    </source>
</reference>
<gene>
    <name evidence="1" type="ORF">cpu_19910</name>
</gene>
<protein>
    <submittedName>
        <fullName evidence="1">Nitrogenase molybdenum-iron protein subunit alpha</fullName>
    </submittedName>
</protein>
<keyword evidence="2" id="KW-1185">Reference proteome</keyword>
<accession>A0A1L8CX68</accession>
<organism evidence="1 2">
    <name type="scientific">Carboxydothermus pertinax</name>
    <dbReference type="NCBI Taxonomy" id="870242"/>
    <lineage>
        <taxon>Bacteria</taxon>
        <taxon>Bacillati</taxon>
        <taxon>Bacillota</taxon>
        <taxon>Clostridia</taxon>
        <taxon>Thermoanaerobacterales</taxon>
        <taxon>Thermoanaerobacteraceae</taxon>
        <taxon>Carboxydothermus</taxon>
    </lineage>
</organism>
<evidence type="ECO:0000313" key="1">
    <source>
        <dbReference type="EMBL" id="GAV23481.1"/>
    </source>
</evidence>
<sequence>MPLVRMKCNEPIPERDKHIYRTEKEQSIIPACNIATLPGDMTERG</sequence>
<dbReference type="Proteomes" id="UP000187485">
    <property type="component" value="Unassembled WGS sequence"/>
</dbReference>
<dbReference type="STRING" id="870242.cpu_19910"/>
<evidence type="ECO:0000313" key="2">
    <source>
        <dbReference type="Proteomes" id="UP000187485"/>
    </source>
</evidence>
<proteinExistence type="predicted"/>
<comment type="caution">
    <text evidence="1">The sequence shown here is derived from an EMBL/GenBank/DDBJ whole genome shotgun (WGS) entry which is preliminary data.</text>
</comment>
<dbReference type="AlphaFoldDB" id="A0A1L8CX68"/>
<name>A0A1L8CX68_9THEO</name>